<dbReference type="InterPro" id="IPR029058">
    <property type="entry name" value="AB_hydrolase_fold"/>
</dbReference>
<dbReference type="RefSeq" id="WP_188587700.1">
    <property type="nucleotide sequence ID" value="NZ_BMGC01000031.1"/>
</dbReference>
<dbReference type="Gene3D" id="3.40.50.1820">
    <property type="entry name" value="alpha/beta hydrolase"/>
    <property type="match status" value="1"/>
</dbReference>
<keyword evidence="2" id="KW-0560">Oxidoreductase</keyword>
<name>A0A916WXU7_9ACTN</name>
<dbReference type="AlphaFoldDB" id="A0A916WXU7"/>
<evidence type="ECO:0000256" key="1">
    <source>
        <dbReference type="ARBA" id="ARBA00006484"/>
    </source>
</evidence>
<evidence type="ECO:0000313" key="4">
    <source>
        <dbReference type="EMBL" id="GGB42301.1"/>
    </source>
</evidence>
<feature type="domain" description="AB hydrolase-1" evidence="3">
    <location>
        <begin position="40"/>
        <end position="143"/>
    </location>
</feature>
<dbReference type="PROSITE" id="PS00061">
    <property type="entry name" value="ADH_SHORT"/>
    <property type="match status" value="1"/>
</dbReference>
<dbReference type="NCBIfam" id="NF004514">
    <property type="entry name" value="PRK05855.1"/>
    <property type="match status" value="1"/>
</dbReference>
<sequence>MSRSRQSAGQPAQEPRWREFTVTRDGVRLAAYELGDRSAPTVVLVHGWPDTHHLWTHVAPTLAERYHVVAYDTRGYGASDKPAGVHPYRLEECAADLFAVAEAADPSRPVHLVGHDWGSVQAWEAVTMPGSTERFASFTSVSGPSLDQLGAWVHDRLTHPTPTSVKQALSQAVSSAYTALFQIPVLPKIVLLPLSTRRSWSAFLHAVEGTPVENVTVAPSLRADMWSGLRFYRANIRRKLAHPNPTSTSVPVFQVVNTRDIALRPAIYSDTADYADRLWRKDCVSGHWLPYTNPDYLASVAGQFIDSVETTTPSPLIDRSRRRGPAKAFDGTLSVVTGAASGIGRETALLLAANGSEVVVADIDADGAQETATAIKERGGIGHAYPLDVSDPAALAAFAADVATTHGVADIVVNNAGIGLGGASLDATDDQIRRLVDINLIGVMTGSREFGRQMVRQGIGGHIVNLASAAAFTPQRGLGAYAATKAGVLLFSESLRAELASDHIGVTAICPGIVDTNIISATELTGLSESEQAAARARIDRAYQRRGYTPDKVAAAIVAAIDADKAVVPVTPEAVIGYRIYRFTPWLSRLGARAKVM</sequence>
<dbReference type="Pfam" id="PF00561">
    <property type="entry name" value="Abhydrolase_1"/>
    <property type="match status" value="1"/>
</dbReference>
<protein>
    <submittedName>
        <fullName evidence="4">Oxidoreductase EphD</fullName>
    </submittedName>
</protein>
<dbReference type="PRINTS" id="PR00081">
    <property type="entry name" value="GDHRDH"/>
</dbReference>
<evidence type="ECO:0000259" key="3">
    <source>
        <dbReference type="Pfam" id="PF00561"/>
    </source>
</evidence>
<gene>
    <name evidence="4" type="ORF">GCM10011489_32290</name>
</gene>
<dbReference type="GO" id="GO:0016491">
    <property type="term" value="F:oxidoreductase activity"/>
    <property type="evidence" value="ECO:0007669"/>
    <property type="project" value="UniProtKB-KW"/>
</dbReference>
<organism evidence="4 5">
    <name type="scientific">Gordonia jinhuaensis</name>
    <dbReference type="NCBI Taxonomy" id="1517702"/>
    <lineage>
        <taxon>Bacteria</taxon>
        <taxon>Bacillati</taxon>
        <taxon>Actinomycetota</taxon>
        <taxon>Actinomycetes</taxon>
        <taxon>Mycobacteriales</taxon>
        <taxon>Gordoniaceae</taxon>
        <taxon>Gordonia</taxon>
    </lineage>
</organism>
<keyword evidence="5" id="KW-1185">Reference proteome</keyword>
<dbReference type="InterPro" id="IPR020904">
    <property type="entry name" value="Sc_DH/Rdtase_CS"/>
</dbReference>
<dbReference type="Gene3D" id="3.40.50.720">
    <property type="entry name" value="NAD(P)-binding Rossmann-like Domain"/>
    <property type="match status" value="1"/>
</dbReference>
<dbReference type="SUPFAM" id="SSF53474">
    <property type="entry name" value="alpha/beta-Hydrolases"/>
    <property type="match status" value="1"/>
</dbReference>
<evidence type="ECO:0000313" key="5">
    <source>
        <dbReference type="Proteomes" id="UP000621454"/>
    </source>
</evidence>
<dbReference type="SUPFAM" id="SSF51735">
    <property type="entry name" value="NAD(P)-binding Rossmann-fold domains"/>
    <property type="match status" value="1"/>
</dbReference>
<proteinExistence type="inferred from homology"/>
<dbReference type="PRINTS" id="PR00080">
    <property type="entry name" value="SDRFAMILY"/>
</dbReference>
<dbReference type="InterPro" id="IPR000073">
    <property type="entry name" value="AB_hydrolase_1"/>
</dbReference>
<dbReference type="PANTHER" id="PTHR43391:SF12">
    <property type="entry name" value="OXIDOREDUCTASE EPHD-RELATED"/>
    <property type="match status" value="1"/>
</dbReference>
<reference evidence="4" key="2">
    <citation type="submission" date="2020-09" db="EMBL/GenBank/DDBJ databases">
        <authorList>
            <person name="Sun Q."/>
            <person name="Zhou Y."/>
        </authorList>
    </citation>
    <scope>NUCLEOTIDE SEQUENCE</scope>
    <source>
        <strain evidence="4">CGMCC 1.12827</strain>
    </source>
</reference>
<dbReference type="InterPro" id="IPR036291">
    <property type="entry name" value="NAD(P)-bd_dom_sf"/>
</dbReference>
<dbReference type="PANTHER" id="PTHR43391">
    <property type="entry name" value="RETINOL DEHYDROGENASE-RELATED"/>
    <property type="match status" value="1"/>
</dbReference>
<comment type="similarity">
    <text evidence="1">Belongs to the short-chain dehydrogenases/reductases (SDR) family.</text>
</comment>
<reference evidence="4" key="1">
    <citation type="journal article" date="2014" name="Int. J. Syst. Evol. Microbiol.">
        <title>Complete genome sequence of Corynebacterium casei LMG S-19264T (=DSM 44701T), isolated from a smear-ripened cheese.</title>
        <authorList>
            <consortium name="US DOE Joint Genome Institute (JGI-PGF)"/>
            <person name="Walter F."/>
            <person name="Albersmeier A."/>
            <person name="Kalinowski J."/>
            <person name="Ruckert C."/>
        </authorList>
    </citation>
    <scope>NUCLEOTIDE SEQUENCE</scope>
    <source>
        <strain evidence="4">CGMCC 1.12827</strain>
    </source>
</reference>
<dbReference type="Pfam" id="PF00106">
    <property type="entry name" value="adh_short"/>
    <property type="match status" value="1"/>
</dbReference>
<dbReference type="InterPro" id="IPR002347">
    <property type="entry name" value="SDR_fam"/>
</dbReference>
<evidence type="ECO:0000256" key="2">
    <source>
        <dbReference type="ARBA" id="ARBA00023002"/>
    </source>
</evidence>
<dbReference type="CDD" id="cd05233">
    <property type="entry name" value="SDR_c"/>
    <property type="match status" value="1"/>
</dbReference>
<comment type="caution">
    <text evidence="4">The sequence shown here is derived from an EMBL/GenBank/DDBJ whole genome shotgun (WGS) entry which is preliminary data.</text>
</comment>
<accession>A0A916WXU7</accession>
<dbReference type="Proteomes" id="UP000621454">
    <property type="component" value="Unassembled WGS sequence"/>
</dbReference>
<dbReference type="EMBL" id="BMGC01000031">
    <property type="protein sequence ID" value="GGB42301.1"/>
    <property type="molecule type" value="Genomic_DNA"/>
</dbReference>